<organism evidence="2">
    <name type="scientific">Mesocestoides corti</name>
    <name type="common">Flatworm</name>
    <dbReference type="NCBI Taxonomy" id="53468"/>
    <lineage>
        <taxon>Eukaryota</taxon>
        <taxon>Metazoa</taxon>
        <taxon>Spiralia</taxon>
        <taxon>Lophotrochozoa</taxon>
        <taxon>Platyhelminthes</taxon>
        <taxon>Cestoda</taxon>
        <taxon>Eucestoda</taxon>
        <taxon>Cyclophyllidea</taxon>
        <taxon>Mesocestoididae</taxon>
        <taxon>Mesocestoides</taxon>
    </lineage>
</organism>
<feature type="region of interest" description="Disordered" evidence="1">
    <location>
        <begin position="80"/>
        <end position="191"/>
    </location>
</feature>
<evidence type="ECO:0000313" key="2">
    <source>
        <dbReference type="WBParaSite" id="MCU_013519-RA"/>
    </source>
</evidence>
<name>A0A5K3FZ73_MESCO</name>
<dbReference type="InterPro" id="IPR035940">
    <property type="entry name" value="CAP_sf"/>
</dbReference>
<dbReference type="SUPFAM" id="SSF55797">
    <property type="entry name" value="PR-1-like"/>
    <property type="match status" value="1"/>
</dbReference>
<feature type="compositionally biased region" description="Low complexity" evidence="1">
    <location>
        <begin position="96"/>
        <end position="117"/>
    </location>
</feature>
<sequence>LVWAASTEVGCAIAKCPDRNTSKDLYYVACVFNHADNELKERPYKKGDSCKGCAKRMKCVRKQCVKQELGKTSTVLSTLQNQTTTSSGGYQLPSNTASRTPQRQTSTSTRESQHTTTVMPQTQNQQPEMSSEASQLPTNTAAPTPQRQTSTSTRESQHTTTAMLQTQNQQTAMSSKGSQNTQPPTAQNGISSSSIAPQELITTLSSGHQHQSGSSFPGTQADFHASSEPASLTSMKSLETETSTITSDASTILTFAAFHFAMLLILHFV</sequence>
<feature type="compositionally biased region" description="Low complexity" evidence="1">
    <location>
        <begin position="205"/>
        <end position="215"/>
    </location>
</feature>
<evidence type="ECO:0000256" key="1">
    <source>
        <dbReference type="SAM" id="MobiDB-lite"/>
    </source>
</evidence>
<proteinExistence type="predicted"/>
<dbReference type="AlphaFoldDB" id="A0A5K3FZ73"/>
<protein>
    <submittedName>
        <fullName evidence="2">SCP domain-containing protein</fullName>
    </submittedName>
</protein>
<accession>A0A5K3FZ73</accession>
<feature type="region of interest" description="Disordered" evidence="1">
    <location>
        <begin position="203"/>
        <end position="235"/>
    </location>
</feature>
<feature type="compositionally biased region" description="Polar residues" evidence="1">
    <location>
        <begin position="118"/>
        <end position="191"/>
    </location>
</feature>
<reference evidence="2" key="1">
    <citation type="submission" date="2019-11" db="UniProtKB">
        <authorList>
            <consortium name="WormBaseParasite"/>
        </authorList>
    </citation>
    <scope>IDENTIFICATION</scope>
</reference>
<dbReference type="WBParaSite" id="MCU_013519-RA">
    <property type="protein sequence ID" value="MCU_013519-RA"/>
    <property type="gene ID" value="MCU_013519"/>
</dbReference>
<dbReference type="Gene3D" id="3.40.33.10">
    <property type="entry name" value="CAP"/>
    <property type="match status" value="1"/>
</dbReference>